<gene>
    <name evidence="9" type="ORF">CIB95_00450</name>
</gene>
<feature type="transmembrane region" description="Helical" evidence="8">
    <location>
        <begin position="129"/>
        <end position="158"/>
    </location>
</feature>
<dbReference type="InterPro" id="IPR052017">
    <property type="entry name" value="TSUP"/>
</dbReference>
<feature type="transmembrane region" description="Helical" evidence="8">
    <location>
        <begin position="101"/>
        <end position="117"/>
    </location>
</feature>
<protein>
    <recommendedName>
        <fullName evidence="8">Probable membrane transporter protein</fullName>
    </recommendedName>
</protein>
<evidence type="ECO:0000256" key="8">
    <source>
        <dbReference type="RuleBase" id="RU363041"/>
    </source>
</evidence>
<dbReference type="GO" id="GO:0005886">
    <property type="term" value="C:plasma membrane"/>
    <property type="evidence" value="ECO:0007669"/>
    <property type="project" value="UniProtKB-SubCell"/>
</dbReference>
<comment type="caution">
    <text evidence="9">The sequence shown here is derived from an EMBL/GenBank/DDBJ whole genome shotgun (WGS) entry which is preliminary data.</text>
</comment>
<reference evidence="10" key="1">
    <citation type="submission" date="2017-08" db="EMBL/GenBank/DDBJ databases">
        <authorList>
            <person name="Huang Z."/>
        </authorList>
    </citation>
    <scope>NUCLEOTIDE SEQUENCE [LARGE SCALE GENOMIC DNA]</scope>
    <source>
        <strain evidence="10">SA5d-4</strain>
    </source>
</reference>
<evidence type="ECO:0000313" key="9">
    <source>
        <dbReference type="EMBL" id="OZM58084.1"/>
    </source>
</evidence>
<keyword evidence="4 8" id="KW-1003">Cell membrane</keyword>
<dbReference type="PANTHER" id="PTHR30269:SF37">
    <property type="entry name" value="MEMBRANE TRANSPORTER PROTEIN"/>
    <property type="match status" value="1"/>
</dbReference>
<evidence type="ECO:0000256" key="7">
    <source>
        <dbReference type="ARBA" id="ARBA00023136"/>
    </source>
</evidence>
<evidence type="ECO:0000256" key="5">
    <source>
        <dbReference type="ARBA" id="ARBA00022692"/>
    </source>
</evidence>
<organism evidence="9 10">
    <name type="scientific">Lottiidibacillus patelloidae</name>
    <dbReference type="NCBI Taxonomy" id="2670334"/>
    <lineage>
        <taxon>Bacteria</taxon>
        <taxon>Bacillati</taxon>
        <taxon>Bacillota</taxon>
        <taxon>Bacilli</taxon>
        <taxon>Bacillales</taxon>
        <taxon>Bacillaceae</taxon>
        <taxon>Lottiidibacillus</taxon>
    </lineage>
</organism>
<dbReference type="InterPro" id="IPR002781">
    <property type="entry name" value="TM_pro_TauE-like"/>
</dbReference>
<feature type="transmembrane region" description="Helical" evidence="8">
    <location>
        <begin position="45"/>
        <end position="66"/>
    </location>
</feature>
<keyword evidence="3" id="KW-0813">Transport</keyword>
<evidence type="ECO:0000256" key="1">
    <source>
        <dbReference type="ARBA" id="ARBA00004651"/>
    </source>
</evidence>
<keyword evidence="10" id="KW-1185">Reference proteome</keyword>
<feature type="transmembrane region" description="Helical" evidence="8">
    <location>
        <begin position="6"/>
        <end position="33"/>
    </location>
</feature>
<accession>A0A263BWJ5</accession>
<dbReference type="Proteomes" id="UP000217083">
    <property type="component" value="Unassembled WGS sequence"/>
</dbReference>
<dbReference type="AlphaFoldDB" id="A0A263BWJ5"/>
<evidence type="ECO:0000256" key="3">
    <source>
        <dbReference type="ARBA" id="ARBA00022448"/>
    </source>
</evidence>
<dbReference type="EMBL" id="NPIA01000001">
    <property type="protein sequence ID" value="OZM58084.1"/>
    <property type="molecule type" value="Genomic_DNA"/>
</dbReference>
<keyword evidence="7 8" id="KW-0472">Membrane</keyword>
<evidence type="ECO:0000313" key="10">
    <source>
        <dbReference type="Proteomes" id="UP000217083"/>
    </source>
</evidence>
<sequence>MQWDLVFVFLIVLIGSIMQGASGFGFGLVVMGILPLMLTVKDSTLLTMSLVVVMTITILSKLYKYIELKQMLIIVVSALFARIFSFLFLNTYGEMDFLKQWLGIFLIVLVLYLLFSKKKKEKPVITTPLLPIILGLLGGFIGGIFAVGGPFFVFYFLMIYEDKRKYNANLQASFLITSLFTIIIHGANGDFDSSFILYFLCGLVSVFIGTYIGLKLFEKLSNEIIKKIAMMMVTVAAIILIFIG</sequence>
<proteinExistence type="inferred from homology"/>
<dbReference type="Pfam" id="PF01925">
    <property type="entry name" value="TauE"/>
    <property type="match status" value="1"/>
</dbReference>
<feature type="transmembrane region" description="Helical" evidence="8">
    <location>
        <begin position="224"/>
        <end position="243"/>
    </location>
</feature>
<reference evidence="9 10" key="2">
    <citation type="submission" date="2017-09" db="EMBL/GenBank/DDBJ databases">
        <title>Bacillus patelloidae sp. nov., isolated from the intestinal tract of a marine limpet.</title>
        <authorList>
            <person name="Liu R."/>
            <person name="Dong C."/>
            <person name="Shao Z."/>
        </authorList>
    </citation>
    <scope>NUCLEOTIDE SEQUENCE [LARGE SCALE GENOMIC DNA]</scope>
    <source>
        <strain evidence="9 10">SA5d-4</strain>
    </source>
</reference>
<dbReference type="PANTHER" id="PTHR30269">
    <property type="entry name" value="TRANSMEMBRANE PROTEIN YFCA"/>
    <property type="match status" value="1"/>
</dbReference>
<evidence type="ECO:0000256" key="6">
    <source>
        <dbReference type="ARBA" id="ARBA00022989"/>
    </source>
</evidence>
<keyword evidence="5 8" id="KW-0812">Transmembrane</keyword>
<dbReference type="RefSeq" id="WP_094920407.1">
    <property type="nucleotide sequence ID" value="NZ_NPIA01000001.1"/>
</dbReference>
<keyword evidence="6 8" id="KW-1133">Transmembrane helix</keyword>
<evidence type="ECO:0000256" key="2">
    <source>
        <dbReference type="ARBA" id="ARBA00009142"/>
    </source>
</evidence>
<feature type="transmembrane region" description="Helical" evidence="8">
    <location>
        <begin position="72"/>
        <end position="89"/>
    </location>
</feature>
<feature type="transmembrane region" description="Helical" evidence="8">
    <location>
        <begin position="195"/>
        <end position="217"/>
    </location>
</feature>
<name>A0A263BWJ5_9BACI</name>
<comment type="similarity">
    <text evidence="2 8">Belongs to the 4-toluene sulfonate uptake permease (TSUP) (TC 2.A.102) family.</text>
</comment>
<comment type="subcellular location">
    <subcellularLocation>
        <location evidence="1 8">Cell membrane</location>
        <topology evidence="1 8">Multi-pass membrane protein</topology>
    </subcellularLocation>
</comment>
<evidence type="ECO:0000256" key="4">
    <source>
        <dbReference type="ARBA" id="ARBA00022475"/>
    </source>
</evidence>